<dbReference type="SUPFAM" id="SSF56219">
    <property type="entry name" value="DNase I-like"/>
    <property type="match status" value="1"/>
</dbReference>
<dbReference type="Proteomes" id="UP000789901">
    <property type="component" value="Unassembled WGS sequence"/>
</dbReference>
<sequence length="483" mass="55994">MEILMTIIKDKQNNQQKRKTALLDSESGHFDYGIKEWLEKETSSEQIAVDVEATKVNLYKAPIERNIHVSQNESEEGDYSSKRRETTHLIVQKLPKLPTPYRKENDIVNLALMKIDPSKVLDERNMKINPIQEDEIIWCHRNTLTTKNNHNTKEKGIVTDSNTIKIINKRSFSSLGNNRDINSQKVISKGTRHESLKEQDREVPRVRFKAIKMSKENPYINNGSAKSDGSTVALLTGALVVYRSINKPVGSSSRVPGVDMNRKGLLQKELTMKIGCYNINGLKTTQQKFETLGQWLDDEAFDIFAVMETNLNRKEGFFVEKKVENFRFFWLNISIDKRKGLGIALGIKHAWKKYLEGVDRISEFIIVARFYFRNMELIIIMIYIPPNNGSEMDKVLKEITDIYSKHNKRTHIVILGNFNCVMDLELDKISKSKNSYFYDQAITENWEDFRSVLNKKLQKEKTTLNKLLDTNNIKNRKEVVEYS</sequence>
<name>A0ABN7V2P7_GIGMA</name>
<dbReference type="InterPro" id="IPR036691">
    <property type="entry name" value="Endo/exonu/phosph_ase_sf"/>
</dbReference>
<comment type="caution">
    <text evidence="1">The sequence shown here is derived from an EMBL/GenBank/DDBJ whole genome shotgun (WGS) entry which is preliminary data.</text>
</comment>
<evidence type="ECO:0000313" key="1">
    <source>
        <dbReference type="EMBL" id="CAG8722679.1"/>
    </source>
</evidence>
<gene>
    <name evidence="1" type="ORF">GMARGA_LOCUS13665</name>
</gene>
<dbReference type="Gene3D" id="3.60.10.10">
    <property type="entry name" value="Endonuclease/exonuclease/phosphatase"/>
    <property type="match status" value="1"/>
</dbReference>
<reference evidence="1 2" key="1">
    <citation type="submission" date="2021-06" db="EMBL/GenBank/DDBJ databases">
        <authorList>
            <person name="Kallberg Y."/>
            <person name="Tangrot J."/>
            <person name="Rosling A."/>
        </authorList>
    </citation>
    <scope>NUCLEOTIDE SEQUENCE [LARGE SCALE GENOMIC DNA]</scope>
    <source>
        <strain evidence="1 2">120-4 pot B 10/14</strain>
    </source>
</reference>
<evidence type="ECO:0000313" key="2">
    <source>
        <dbReference type="Proteomes" id="UP000789901"/>
    </source>
</evidence>
<keyword evidence="2" id="KW-1185">Reference proteome</keyword>
<proteinExistence type="predicted"/>
<accession>A0ABN7V2P7</accession>
<organism evidence="1 2">
    <name type="scientific">Gigaspora margarita</name>
    <dbReference type="NCBI Taxonomy" id="4874"/>
    <lineage>
        <taxon>Eukaryota</taxon>
        <taxon>Fungi</taxon>
        <taxon>Fungi incertae sedis</taxon>
        <taxon>Mucoromycota</taxon>
        <taxon>Glomeromycotina</taxon>
        <taxon>Glomeromycetes</taxon>
        <taxon>Diversisporales</taxon>
        <taxon>Gigasporaceae</taxon>
        <taxon>Gigaspora</taxon>
    </lineage>
</organism>
<dbReference type="EMBL" id="CAJVQB010008752">
    <property type="protein sequence ID" value="CAG8722679.1"/>
    <property type="molecule type" value="Genomic_DNA"/>
</dbReference>
<protein>
    <submittedName>
        <fullName evidence="1">8063_t:CDS:1</fullName>
    </submittedName>
</protein>